<dbReference type="EMBL" id="WBVQ01000002">
    <property type="protein sequence ID" value="KAB2815862.1"/>
    <property type="molecule type" value="Genomic_DNA"/>
</dbReference>
<feature type="chain" id="PRO_5027108392" evidence="1">
    <location>
        <begin position="19"/>
        <end position="190"/>
    </location>
</feature>
<gene>
    <name evidence="2" type="ORF">F8C82_09190</name>
</gene>
<dbReference type="AlphaFoldDB" id="A0A6L3ZEQ1"/>
<name>A0A6L3ZEQ1_9FLAO</name>
<sequence length="190" mass="22141">MKYTLTIASLFLSLFAMGQFDFEGAKQRADHLRSGVLIVRLYDDGDRIDYLRSRGMNDKADDYAQINAAENREIRLAFQEEYTFTPVYFIMAKDSRNLADSNWTDILTNAAGDTVQIKPTSYLLADFSTTKRNGLYGLNVWEWEETEWVHPPNPFPYHISGYGFLRLTKRTFSEMVEKFNSHFVEKEEED</sequence>
<accession>A0A6L3ZEQ1</accession>
<keyword evidence="3" id="KW-1185">Reference proteome</keyword>
<feature type="signal peptide" evidence="1">
    <location>
        <begin position="1"/>
        <end position="18"/>
    </location>
</feature>
<keyword evidence="1" id="KW-0732">Signal</keyword>
<evidence type="ECO:0000256" key="1">
    <source>
        <dbReference type="SAM" id="SignalP"/>
    </source>
</evidence>
<protein>
    <submittedName>
        <fullName evidence="2">Uncharacterized protein</fullName>
    </submittedName>
</protein>
<reference evidence="2 3" key="1">
    <citation type="submission" date="2019-10" db="EMBL/GenBank/DDBJ databases">
        <title>Genome sequence of Phaeocystidibacter marisrubri JCM30614 (type strain).</title>
        <authorList>
            <person name="Bowman J.P."/>
        </authorList>
    </citation>
    <scope>NUCLEOTIDE SEQUENCE [LARGE SCALE GENOMIC DNA]</scope>
    <source>
        <strain evidence="2 3">JCM 30614</strain>
    </source>
</reference>
<evidence type="ECO:0000313" key="2">
    <source>
        <dbReference type="EMBL" id="KAB2815862.1"/>
    </source>
</evidence>
<organism evidence="2 3">
    <name type="scientific">Phaeocystidibacter marisrubri</name>
    <dbReference type="NCBI Taxonomy" id="1577780"/>
    <lineage>
        <taxon>Bacteria</taxon>
        <taxon>Pseudomonadati</taxon>
        <taxon>Bacteroidota</taxon>
        <taxon>Flavobacteriia</taxon>
        <taxon>Flavobacteriales</taxon>
        <taxon>Phaeocystidibacteraceae</taxon>
        <taxon>Phaeocystidibacter</taxon>
    </lineage>
</organism>
<proteinExistence type="predicted"/>
<dbReference type="RefSeq" id="WP_151693291.1">
    <property type="nucleotide sequence ID" value="NZ_BMGX01000001.1"/>
</dbReference>
<dbReference type="OrthoDB" id="7203234at2"/>
<comment type="caution">
    <text evidence="2">The sequence shown here is derived from an EMBL/GenBank/DDBJ whole genome shotgun (WGS) entry which is preliminary data.</text>
</comment>
<dbReference type="Proteomes" id="UP000484164">
    <property type="component" value="Unassembled WGS sequence"/>
</dbReference>
<evidence type="ECO:0000313" key="3">
    <source>
        <dbReference type="Proteomes" id="UP000484164"/>
    </source>
</evidence>